<dbReference type="Gene3D" id="2.60.40.10">
    <property type="entry name" value="Immunoglobulins"/>
    <property type="match status" value="1"/>
</dbReference>
<dbReference type="InterPro" id="IPR047589">
    <property type="entry name" value="DUF11_rpt"/>
</dbReference>
<evidence type="ECO:0000313" key="6">
    <source>
        <dbReference type="Proteomes" id="UP000635245"/>
    </source>
</evidence>
<accession>A0A934QS44</accession>
<dbReference type="Pfam" id="PF25564">
    <property type="entry name" value="DUF7933"/>
    <property type="match status" value="1"/>
</dbReference>
<dbReference type="Pfam" id="PF25549">
    <property type="entry name" value="DUF7927"/>
    <property type="match status" value="1"/>
</dbReference>
<dbReference type="NCBIfam" id="TIGR01451">
    <property type="entry name" value="B_ant_repeat"/>
    <property type="match status" value="1"/>
</dbReference>
<keyword evidence="2" id="KW-0472">Membrane</keyword>
<keyword evidence="6" id="KW-1185">Reference proteome</keyword>
<dbReference type="RefSeq" id="WP_200321617.1">
    <property type="nucleotide sequence ID" value="NZ_JAENJH010000006.1"/>
</dbReference>
<evidence type="ECO:0000259" key="3">
    <source>
        <dbReference type="Pfam" id="PF25549"/>
    </source>
</evidence>
<feature type="domain" description="DUF7933" evidence="4">
    <location>
        <begin position="278"/>
        <end position="382"/>
    </location>
</feature>
<evidence type="ECO:0000256" key="1">
    <source>
        <dbReference type="SAM" id="MobiDB-lite"/>
    </source>
</evidence>
<gene>
    <name evidence="5" type="ORF">JHE00_23095</name>
</gene>
<evidence type="ECO:0000256" key="2">
    <source>
        <dbReference type="SAM" id="Phobius"/>
    </source>
</evidence>
<sequence>MSNSQQAVWRSTRWRPSTGAVRLLVVGVACAAGGLVLGAPVSGAEPGSPGTPQEPTPVFAEDFEYGMGVEQVLLSDYTGAPPTSPTYTADEPWLTRCNGMIVQFPTPVDDLGNCASTTSTANTRQLAYGLGEHSGQGSATNHAVTAYTEGDPGADLVEFETVAPVPLASENGRFLTFSVDTAAVNCAVSPPLYQFYLLDGDDQAPVGGEINACTSTTTVNAPAVGALPARDVNVGTYTSDGSVLFTGSSLGIRMTNANGSGAGNDAAFDNIRVLDVSPQLDKSFSETSVPTGGTSTLTFTITNTSELAAKNGWSFTDNLSDGLTVADPANATIDCPGGAVTADPGSGSVVVTGDLDSGMASCTASVDVTSGESGSFTNGPDNIECVGCDPPGDAVVEFSDPTYSVEKTASATEVEPGETVEYALTVRNTGEFDYTEERPASVSDDLTSVLDDAVYNDDAAASAGPAPGYAEPTLSWSGPLAVGETVTITYSVTVNDPATGDGSLDNVVTTPEGNGGDCPEGTDDPRCGTTTTVDVPPGEDEPSPGEPGPAEPPADDTKAPVPPLRHIDTGSALAAAEAAGTGYSPLFTWGVGLVLLGAVATALLWYRRQLAD</sequence>
<feature type="transmembrane region" description="Helical" evidence="2">
    <location>
        <begin position="586"/>
        <end position="606"/>
    </location>
</feature>
<dbReference type="AlphaFoldDB" id="A0A934QS44"/>
<organism evidence="5 6">
    <name type="scientific">Prauserella cavernicola</name>
    <dbReference type="NCBI Taxonomy" id="2800127"/>
    <lineage>
        <taxon>Bacteria</taxon>
        <taxon>Bacillati</taxon>
        <taxon>Actinomycetota</taxon>
        <taxon>Actinomycetes</taxon>
        <taxon>Pseudonocardiales</taxon>
        <taxon>Pseudonocardiaceae</taxon>
        <taxon>Prauserella</taxon>
    </lineage>
</organism>
<comment type="caution">
    <text evidence="5">The sequence shown here is derived from an EMBL/GenBank/DDBJ whole genome shotgun (WGS) entry which is preliminary data.</text>
</comment>
<dbReference type="Proteomes" id="UP000635245">
    <property type="component" value="Unassembled WGS sequence"/>
</dbReference>
<protein>
    <submittedName>
        <fullName evidence="5">DUF11 domain-containing protein</fullName>
    </submittedName>
</protein>
<feature type="domain" description="DUF7927" evidence="3">
    <location>
        <begin position="406"/>
        <end position="529"/>
    </location>
</feature>
<dbReference type="InterPro" id="IPR013783">
    <property type="entry name" value="Ig-like_fold"/>
</dbReference>
<feature type="region of interest" description="Disordered" evidence="1">
    <location>
        <begin position="494"/>
        <end position="565"/>
    </location>
</feature>
<reference evidence="5" key="1">
    <citation type="submission" date="2020-12" db="EMBL/GenBank/DDBJ databases">
        <title>Prauserella sp. ASG 168, a novel actinomycete isolated from cave rock.</title>
        <authorList>
            <person name="Suriyachadkun C."/>
        </authorList>
    </citation>
    <scope>NUCLEOTIDE SEQUENCE</scope>
    <source>
        <strain evidence="5">ASG 168</strain>
    </source>
</reference>
<dbReference type="InterPro" id="IPR057687">
    <property type="entry name" value="DUF7927"/>
</dbReference>
<proteinExistence type="predicted"/>
<evidence type="ECO:0000313" key="5">
    <source>
        <dbReference type="EMBL" id="MBK1787222.1"/>
    </source>
</evidence>
<dbReference type="GO" id="GO:0005975">
    <property type="term" value="P:carbohydrate metabolic process"/>
    <property type="evidence" value="ECO:0007669"/>
    <property type="project" value="UniProtKB-ARBA"/>
</dbReference>
<keyword evidence="2" id="KW-1133">Transmembrane helix</keyword>
<name>A0A934QS44_9PSEU</name>
<dbReference type="InterPro" id="IPR057693">
    <property type="entry name" value="DUF7933"/>
</dbReference>
<keyword evidence="2" id="KW-0812">Transmembrane</keyword>
<evidence type="ECO:0000259" key="4">
    <source>
        <dbReference type="Pfam" id="PF25564"/>
    </source>
</evidence>
<dbReference type="EMBL" id="JAENJH010000006">
    <property type="protein sequence ID" value="MBK1787222.1"/>
    <property type="molecule type" value="Genomic_DNA"/>
</dbReference>